<keyword evidence="3" id="KW-1185">Reference proteome</keyword>
<proteinExistence type="predicted"/>
<keyword evidence="1" id="KW-0732">Signal</keyword>
<feature type="signal peptide" evidence="1">
    <location>
        <begin position="1"/>
        <end position="25"/>
    </location>
</feature>
<reference evidence="2 3" key="1">
    <citation type="journal article" date="2012" name="Genome Biol.">
        <title>Sequencing three crocodilian genomes to illuminate the evolution of archosaurs and amniotes.</title>
        <authorList>
            <person name="St John J.A."/>
            <person name="Braun E.L."/>
            <person name="Isberg S.R."/>
            <person name="Miles L.G."/>
            <person name="Chong A.Y."/>
            <person name="Gongora J."/>
            <person name="Dalzell P."/>
            <person name="Moran C."/>
            <person name="Bed'hom B."/>
            <person name="Abzhanov A."/>
            <person name="Burgess S.C."/>
            <person name="Cooksey A.M."/>
            <person name="Castoe T.A."/>
            <person name="Crawford N.G."/>
            <person name="Densmore L.D."/>
            <person name="Drew J.C."/>
            <person name="Edwards S.V."/>
            <person name="Faircloth B.C."/>
            <person name="Fujita M.K."/>
            <person name="Greenwold M.J."/>
            <person name="Hoffmann F.G."/>
            <person name="Howard J.M."/>
            <person name="Iguchi T."/>
            <person name="Janes D.E."/>
            <person name="Khan S.Y."/>
            <person name="Kohno S."/>
            <person name="de Koning A.J."/>
            <person name="Lance S.L."/>
            <person name="McCarthy F.M."/>
            <person name="McCormack J.E."/>
            <person name="Merchant M.E."/>
            <person name="Peterson D.G."/>
            <person name="Pollock D.D."/>
            <person name="Pourmand N."/>
            <person name="Raney B.J."/>
            <person name="Roessler K.A."/>
            <person name="Sanford J.R."/>
            <person name="Sawyer R.H."/>
            <person name="Schmidt C.J."/>
            <person name="Triplett E.W."/>
            <person name="Tuberville T.D."/>
            <person name="Venegas-Anaya M."/>
            <person name="Howard J.T."/>
            <person name="Jarvis E.D."/>
            <person name="Guillette L.J.Jr."/>
            <person name="Glenn T.C."/>
            <person name="Green R.E."/>
            <person name="Ray D.A."/>
        </authorList>
    </citation>
    <scope>NUCLEOTIDE SEQUENCE [LARGE SCALE GENOMIC DNA]</scope>
    <source>
        <strain evidence="2">KSC_2009_1</strain>
    </source>
</reference>
<name>A0A151NWD4_ALLMI</name>
<gene>
    <name evidence="2" type="ORF">Y1Q_0011061</name>
</gene>
<sequence length="103" mass="10882">MVNGILRTSSQPVFIFSHFWASALAANPPADWQPTLHGQTCLLPWVGNMPIYSFSASCRLRSSVVLCLPGKGNTVTAGAVSLVAPGEDRSPDTGIVPAKSLLM</sequence>
<dbReference type="EMBL" id="AKHW03001657">
    <property type="protein sequence ID" value="KYO41221.1"/>
    <property type="molecule type" value="Genomic_DNA"/>
</dbReference>
<dbReference type="Proteomes" id="UP000050525">
    <property type="component" value="Unassembled WGS sequence"/>
</dbReference>
<dbReference type="AlphaFoldDB" id="A0A151NWD4"/>
<evidence type="ECO:0000313" key="2">
    <source>
        <dbReference type="EMBL" id="KYO41221.1"/>
    </source>
</evidence>
<organism evidence="2 3">
    <name type="scientific">Alligator mississippiensis</name>
    <name type="common">American alligator</name>
    <dbReference type="NCBI Taxonomy" id="8496"/>
    <lineage>
        <taxon>Eukaryota</taxon>
        <taxon>Metazoa</taxon>
        <taxon>Chordata</taxon>
        <taxon>Craniata</taxon>
        <taxon>Vertebrata</taxon>
        <taxon>Euteleostomi</taxon>
        <taxon>Archelosauria</taxon>
        <taxon>Archosauria</taxon>
        <taxon>Crocodylia</taxon>
        <taxon>Alligatoridae</taxon>
        <taxon>Alligatorinae</taxon>
        <taxon>Alligator</taxon>
    </lineage>
</organism>
<comment type="caution">
    <text evidence="2">The sequence shown here is derived from an EMBL/GenBank/DDBJ whole genome shotgun (WGS) entry which is preliminary data.</text>
</comment>
<feature type="chain" id="PRO_5007586419" evidence="1">
    <location>
        <begin position="26"/>
        <end position="103"/>
    </location>
</feature>
<accession>A0A151NWD4</accession>
<protein>
    <submittedName>
        <fullName evidence="2">Uncharacterized protein</fullName>
    </submittedName>
</protein>
<evidence type="ECO:0000256" key="1">
    <source>
        <dbReference type="SAM" id="SignalP"/>
    </source>
</evidence>
<evidence type="ECO:0000313" key="3">
    <source>
        <dbReference type="Proteomes" id="UP000050525"/>
    </source>
</evidence>